<dbReference type="AlphaFoldDB" id="A0A0D2D9J2"/>
<feature type="region of interest" description="Disordered" evidence="1">
    <location>
        <begin position="1"/>
        <end position="47"/>
    </location>
</feature>
<name>A0A0D2D9J2_9EURO</name>
<organism evidence="2 3">
    <name type="scientific">Fonsecaea pedrosoi CBS 271.37</name>
    <dbReference type="NCBI Taxonomy" id="1442368"/>
    <lineage>
        <taxon>Eukaryota</taxon>
        <taxon>Fungi</taxon>
        <taxon>Dikarya</taxon>
        <taxon>Ascomycota</taxon>
        <taxon>Pezizomycotina</taxon>
        <taxon>Eurotiomycetes</taxon>
        <taxon>Chaetothyriomycetidae</taxon>
        <taxon>Chaetothyriales</taxon>
        <taxon>Herpotrichiellaceae</taxon>
        <taxon>Fonsecaea</taxon>
    </lineage>
</organism>
<proteinExistence type="predicted"/>
<dbReference type="Proteomes" id="UP000053029">
    <property type="component" value="Unassembled WGS sequence"/>
</dbReference>
<sequence>MSSPQPTPTDNSQTEGRATPHDSTSQETHTQASEPIPQGEQDGESGPELRDMVNVALLCRLTPDEVQALYTALLNEADPEAAELEGVIPHFIYWTSDRDGGPEALYQRRHEPGEQFYVDRAGVADCTLIITENYEGSLIGEASFRDELWPLLKHTRDDYDDYDDVDDGLLDAIAQEAMEHCVIYGRIPCGGFRSAWANLSISNQWMSEIVEMYGGEVEVWRAATWNMETFYREGERKFREAGGILYQEIMDYMGSDEEEQEGEEEDEEKEKAEESAFTTQDNKQGDNEGGNQQKDRETGEGSQAQGKKRKADEIVTS</sequence>
<evidence type="ECO:0000313" key="2">
    <source>
        <dbReference type="EMBL" id="KIW74261.1"/>
    </source>
</evidence>
<reference evidence="2 3" key="1">
    <citation type="submission" date="2015-01" db="EMBL/GenBank/DDBJ databases">
        <title>The Genome Sequence of Fonsecaea pedrosoi CBS 271.37.</title>
        <authorList>
            <consortium name="The Broad Institute Genomics Platform"/>
            <person name="Cuomo C."/>
            <person name="de Hoog S."/>
            <person name="Gorbushina A."/>
            <person name="Stielow B."/>
            <person name="Teixiera M."/>
            <person name="Abouelleil A."/>
            <person name="Chapman S.B."/>
            <person name="Priest M."/>
            <person name="Young S.K."/>
            <person name="Wortman J."/>
            <person name="Nusbaum C."/>
            <person name="Birren B."/>
        </authorList>
    </citation>
    <scope>NUCLEOTIDE SEQUENCE [LARGE SCALE GENOMIC DNA]</scope>
    <source>
        <strain evidence="2 3">CBS 271.37</strain>
    </source>
</reference>
<dbReference type="HOGENOM" id="CLU_877278_0_0_1"/>
<evidence type="ECO:0000313" key="3">
    <source>
        <dbReference type="Proteomes" id="UP000053029"/>
    </source>
</evidence>
<evidence type="ECO:0000256" key="1">
    <source>
        <dbReference type="SAM" id="MobiDB-lite"/>
    </source>
</evidence>
<gene>
    <name evidence="2" type="ORF">Z517_12201</name>
</gene>
<dbReference type="OrthoDB" id="10328404at2759"/>
<accession>A0A0D2D9J2</accession>
<feature type="compositionally biased region" description="Acidic residues" evidence="1">
    <location>
        <begin position="255"/>
        <end position="268"/>
    </location>
</feature>
<protein>
    <submittedName>
        <fullName evidence="2">Uncharacterized protein</fullName>
    </submittedName>
</protein>
<feature type="compositionally biased region" description="Polar residues" evidence="1">
    <location>
        <begin position="1"/>
        <end position="33"/>
    </location>
</feature>
<dbReference type="GeneID" id="25311691"/>
<dbReference type="VEuPathDB" id="FungiDB:Z517_12201"/>
<keyword evidence="3" id="KW-1185">Reference proteome</keyword>
<dbReference type="RefSeq" id="XP_013278069.1">
    <property type="nucleotide sequence ID" value="XM_013422615.1"/>
</dbReference>
<dbReference type="EMBL" id="KN846977">
    <property type="protein sequence ID" value="KIW74261.1"/>
    <property type="molecule type" value="Genomic_DNA"/>
</dbReference>
<feature type="region of interest" description="Disordered" evidence="1">
    <location>
        <begin position="255"/>
        <end position="317"/>
    </location>
</feature>